<dbReference type="EMBL" id="VBOU01000016">
    <property type="protein sequence ID" value="TMQ55663.1"/>
    <property type="molecule type" value="Genomic_DNA"/>
</dbReference>
<evidence type="ECO:0000256" key="3">
    <source>
        <dbReference type="ARBA" id="ARBA00022722"/>
    </source>
</evidence>
<dbReference type="EMBL" id="VBOX01000060">
    <property type="protein sequence ID" value="TMQ63344.1"/>
    <property type="molecule type" value="Genomic_DNA"/>
</dbReference>
<protein>
    <recommendedName>
        <fullName evidence="5">Putative pre-16S rRNA nuclease</fullName>
        <ecNumber evidence="5">3.1.-.-</ecNumber>
    </recommendedName>
</protein>
<sequence>MSRAARLRGGAPGPGVRVLGVDFGLRKLGIAVSDEGSTLATPHRVLRVDSVREAPAAVAAVAAEVGAESVVVGVPLGLEGEERRLEVRRVERFARALRRASGLTVHLVDESLTTREAQDAARQRGRPARDPDRHDHAAALILQRWLDRPRRTRGGAD</sequence>
<evidence type="ECO:0000256" key="4">
    <source>
        <dbReference type="ARBA" id="ARBA00022801"/>
    </source>
</evidence>
<gene>
    <name evidence="8" type="primary">ruvX</name>
    <name evidence="7" type="ORF">E6K74_02415</name>
    <name evidence="8" type="ORF">E6K77_05440</name>
</gene>
<dbReference type="InterPro" id="IPR037027">
    <property type="entry name" value="YqgF/RNaseH-like_dom_sf"/>
</dbReference>
<dbReference type="GO" id="GO:0004518">
    <property type="term" value="F:nuclease activity"/>
    <property type="evidence" value="ECO:0007669"/>
    <property type="project" value="UniProtKB-KW"/>
</dbReference>
<dbReference type="CDD" id="cd16964">
    <property type="entry name" value="YqgF"/>
    <property type="match status" value="1"/>
</dbReference>
<dbReference type="SUPFAM" id="SSF53098">
    <property type="entry name" value="Ribonuclease H-like"/>
    <property type="match status" value="1"/>
</dbReference>
<evidence type="ECO:0000313" key="9">
    <source>
        <dbReference type="Proteomes" id="UP000317366"/>
    </source>
</evidence>
<dbReference type="PANTHER" id="PTHR33317:SF4">
    <property type="entry name" value="POLYNUCLEOTIDYL TRANSFERASE, RIBONUCLEASE H-LIKE SUPERFAMILY PROTEIN"/>
    <property type="match status" value="1"/>
</dbReference>
<organism evidence="8 9">
    <name type="scientific">Eiseniibacteriota bacterium</name>
    <dbReference type="NCBI Taxonomy" id="2212470"/>
    <lineage>
        <taxon>Bacteria</taxon>
        <taxon>Candidatus Eiseniibacteriota</taxon>
    </lineage>
</organism>
<evidence type="ECO:0000313" key="10">
    <source>
        <dbReference type="Proteomes" id="UP000319829"/>
    </source>
</evidence>
<dbReference type="Proteomes" id="UP000319829">
    <property type="component" value="Unassembled WGS sequence"/>
</dbReference>
<dbReference type="EC" id="3.1.-.-" evidence="5"/>
<comment type="subcellular location">
    <subcellularLocation>
        <location evidence="5">Cytoplasm</location>
    </subcellularLocation>
</comment>
<reference evidence="9 10" key="1">
    <citation type="journal article" date="2019" name="Nat. Microbiol.">
        <title>Mediterranean grassland soil C-N compound turnover is dependent on rainfall and depth, and is mediated by genomically divergent microorganisms.</title>
        <authorList>
            <person name="Diamond S."/>
            <person name="Andeer P.F."/>
            <person name="Li Z."/>
            <person name="Crits-Christoph A."/>
            <person name="Burstein D."/>
            <person name="Anantharaman K."/>
            <person name="Lane K.R."/>
            <person name="Thomas B.C."/>
            <person name="Pan C."/>
            <person name="Northen T.R."/>
            <person name="Banfield J.F."/>
        </authorList>
    </citation>
    <scope>NUCLEOTIDE SEQUENCE [LARGE SCALE GENOMIC DNA]</scope>
    <source>
        <strain evidence="7">WS_4</strain>
        <strain evidence="8">WS_7</strain>
    </source>
</reference>
<keyword evidence="4 5" id="KW-0378">Hydrolase</keyword>
<comment type="caution">
    <text evidence="8">The sequence shown here is derived from an EMBL/GenBank/DDBJ whole genome shotgun (WGS) entry which is preliminary data.</text>
</comment>
<dbReference type="GO" id="GO:0016788">
    <property type="term" value="F:hydrolase activity, acting on ester bonds"/>
    <property type="evidence" value="ECO:0007669"/>
    <property type="project" value="UniProtKB-UniRule"/>
</dbReference>
<proteinExistence type="inferred from homology"/>
<dbReference type="Pfam" id="PF03652">
    <property type="entry name" value="RuvX"/>
    <property type="match status" value="1"/>
</dbReference>
<evidence type="ECO:0000256" key="2">
    <source>
        <dbReference type="ARBA" id="ARBA00022517"/>
    </source>
</evidence>
<accession>A0A538TIA0</accession>
<keyword evidence="3 5" id="KW-0540">Nuclease</keyword>
<dbReference type="InterPro" id="IPR006641">
    <property type="entry name" value="YqgF/RNaseH-like_dom"/>
</dbReference>
<keyword evidence="2 5" id="KW-0690">Ribosome biogenesis</keyword>
<keyword evidence="1 5" id="KW-0963">Cytoplasm</keyword>
<name>A0A538TIA0_UNCEI</name>
<feature type="domain" description="YqgF/RNase H-like" evidence="6">
    <location>
        <begin position="16"/>
        <end position="117"/>
    </location>
</feature>
<dbReference type="NCBIfam" id="TIGR00250">
    <property type="entry name" value="RNAse_H_YqgF"/>
    <property type="match status" value="1"/>
</dbReference>
<dbReference type="InterPro" id="IPR005227">
    <property type="entry name" value="YqgF"/>
</dbReference>
<dbReference type="SMART" id="SM00732">
    <property type="entry name" value="YqgFc"/>
    <property type="match status" value="1"/>
</dbReference>
<evidence type="ECO:0000259" key="6">
    <source>
        <dbReference type="SMART" id="SM00732"/>
    </source>
</evidence>
<evidence type="ECO:0000313" key="8">
    <source>
        <dbReference type="EMBL" id="TMQ63344.1"/>
    </source>
</evidence>
<dbReference type="GO" id="GO:0005737">
    <property type="term" value="C:cytoplasm"/>
    <property type="evidence" value="ECO:0007669"/>
    <property type="project" value="UniProtKB-SubCell"/>
</dbReference>
<evidence type="ECO:0000256" key="5">
    <source>
        <dbReference type="HAMAP-Rule" id="MF_00651"/>
    </source>
</evidence>
<dbReference type="AlphaFoldDB" id="A0A538TIA0"/>
<evidence type="ECO:0000256" key="1">
    <source>
        <dbReference type="ARBA" id="ARBA00022490"/>
    </source>
</evidence>
<comment type="similarity">
    <text evidence="5">Belongs to the YqgF HJR family.</text>
</comment>
<dbReference type="PANTHER" id="PTHR33317">
    <property type="entry name" value="POLYNUCLEOTIDYL TRANSFERASE, RIBONUCLEASE H-LIKE SUPERFAMILY PROTEIN"/>
    <property type="match status" value="1"/>
</dbReference>
<dbReference type="HAMAP" id="MF_00651">
    <property type="entry name" value="Nuclease_YqgF"/>
    <property type="match status" value="1"/>
</dbReference>
<comment type="function">
    <text evidence="5">Could be a nuclease involved in processing of the 5'-end of pre-16S rRNA.</text>
</comment>
<dbReference type="Gene3D" id="3.30.420.140">
    <property type="entry name" value="YqgF/RNase H-like domain"/>
    <property type="match status" value="1"/>
</dbReference>
<dbReference type="Proteomes" id="UP000317366">
    <property type="component" value="Unassembled WGS sequence"/>
</dbReference>
<dbReference type="GO" id="GO:0000967">
    <property type="term" value="P:rRNA 5'-end processing"/>
    <property type="evidence" value="ECO:0007669"/>
    <property type="project" value="UniProtKB-UniRule"/>
</dbReference>
<evidence type="ECO:0000313" key="7">
    <source>
        <dbReference type="EMBL" id="TMQ55663.1"/>
    </source>
</evidence>
<dbReference type="InterPro" id="IPR012337">
    <property type="entry name" value="RNaseH-like_sf"/>
</dbReference>